<proteinExistence type="predicted"/>
<gene>
    <name evidence="1" type="ORF">METZ01_LOCUS9814</name>
</gene>
<name>A0A381NQW8_9ZZZZ</name>
<dbReference type="AlphaFoldDB" id="A0A381NQW8"/>
<dbReference type="EMBL" id="UINC01000532">
    <property type="protein sequence ID" value="SUZ56960.1"/>
    <property type="molecule type" value="Genomic_DNA"/>
</dbReference>
<protein>
    <submittedName>
        <fullName evidence="1">Uncharacterized protein</fullName>
    </submittedName>
</protein>
<evidence type="ECO:0000313" key="1">
    <source>
        <dbReference type="EMBL" id="SUZ56960.1"/>
    </source>
</evidence>
<reference evidence="1" key="1">
    <citation type="submission" date="2018-05" db="EMBL/GenBank/DDBJ databases">
        <authorList>
            <person name="Lanie J.A."/>
            <person name="Ng W.-L."/>
            <person name="Kazmierczak K.M."/>
            <person name="Andrzejewski T.M."/>
            <person name="Davidsen T.M."/>
            <person name="Wayne K.J."/>
            <person name="Tettelin H."/>
            <person name="Glass J.I."/>
            <person name="Rusch D."/>
            <person name="Podicherti R."/>
            <person name="Tsui H.-C.T."/>
            <person name="Winkler M.E."/>
        </authorList>
    </citation>
    <scope>NUCLEOTIDE SEQUENCE</scope>
</reference>
<accession>A0A381NQW8</accession>
<organism evidence="1">
    <name type="scientific">marine metagenome</name>
    <dbReference type="NCBI Taxonomy" id="408172"/>
    <lineage>
        <taxon>unclassified sequences</taxon>
        <taxon>metagenomes</taxon>
        <taxon>ecological metagenomes</taxon>
    </lineage>
</organism>
<sequence>MQPRAIDRYTKQAREPAFAMPKADYGDGMIPSCYNLGSKRA</sequence>